<evidence type="ECO:0000313" key="1">
    <source>
        <dbReference type="EMBL" id="ADY75448.1"/>
    </source>
</evidence>
<proteinExistence type="predicted"/>
<evidence type="ECO:0000313" key="2">
    <source>
        <dbReference type="Proteomes" id="UP000007264"/>
    </source>
</evidence>
<accession>F1DPK8</accession>
<geneLocation type="mitochondrion" evidence="1"/>
<organism evidence="1 2">
    <name type="scientific">Coccomyxa subellipsoidea (strain C-169)</name>
    <name type="common">Green microalga</name>
    <dbReference type="NCBI Taxonomy" id="574566"/>
    <lineage>
        <taxon>Eukaryota</taxon>
        <taxon>Viridiplantae</taxon>
        <taxon>Chlorophyta</taxon>
        <taxon>core chlorophytes</taxon>
        <taxon>Trebouxiophyceae</taxon>
        <taxon>Trebouxiophyceae incertae sedis</taxon>
        <taxon>Coccomyxaceae</taxon>
        <taxon>Coccomyxa</taxon>
        <taxon>Coccomyxa subellipsoidea</taxon>
    </lineage>
</organism>
<dbReference type="RefSeq" id="YP_004339006.1">
    <property type="nucleotide sequence ID" value="NC_015316.1"/>
</dbReference>
<dbReference type="GeneID" id="10358508"/>
<dbReference type="GO" id="GO:0004519">
    <property type="term" value="F:endonuclease activity"/>
    <property type="evidence" value="ECO:0007669"/>
    <property type="project" value="UniProtKB-KW"/>
</dbReference>
<keyword evidence="1" id="KW-0378">Hydrolase</keyword>
<keyword evidence="2" id="KW-1185">Reference proteome</keyword>
<dbReference type="Proteomes" id="UP000007264">
    <property type="component" value="Mitochondrion"/>
</dbReference>
<gene>
    <name evidence="1" type="primary">orf160</name>
</gene>
<dbReference type="KEGG" id="csl:CospCoM_p01"/>
<dbReference type="EMBL" id="HQ874522">
    <property type="protein sequence ID" value="ADY75448.1"/>
    <property type="molecule type" value="Genomic_DNA"/>
</dbReference>
<sequence>MSRVNTVGRTLSQAHAAYLAGMFDSDGAIMAIIEPTRSLSLGCRVRIVLKSTQKSPTHLRMLIRHVGVGGLVKNRTTWDWLIRERGATRWLLYQIVGQTLVKRAQCRIALRILSMEVKDRHDLARVCRWADALSQLNPRSKLRRRNTWSKVSEGVPRND</sequence>
<keyword evidence="1" id="KW-0540">Nuclease</keyword>
<name>F1DPK8_COCSC</name>
<reference evidence="1" key="1">
    <citation type="submission" date="2011-01" db="EMBL/GenBank/DDBJ databases">
        <title>Organelle genomes of Coccomyxa sp. C-169.</title>
        <authorList>
            <person name="Smith D.R."/>
            <person name="Yamada T."/>
            <person name="Grigoriev I.V."/>
            <person name="Van Etten J.L."/>
        </authorList>
    </citation>
    <scope>NUCLEOTIDE SEQUENCE [LARGE SCALE GENOMIC DNA]</scope>
</reference>
<protein>
    <submittedName>
        <fullName evidence="1">Putative intron-encoded homing endonuclease</fullName>
    </submittedName>
</protein>
<dbReference type="Gene3D" id="3.10.28.10">
    <property type="entry name" value="Homing endonucleases"/>
    <property type="match status" value="1"/>
</dbReference>
<dbReference type="InterPro" id="IPR027434">
    <property type="entry name" value="Homing_endonucl"/>
</dbReference>
<dbReference type="AlphaFoldDB" id="F1DPK8"/>
<dbReference type="SUPFAM" id="SSF55608">
    <property type="entry name" value="Homing endonucleases"/>
    <property type="match status" value="1"/>
</dbReference>
<keyword evidence="1" id="KW-0255">Endonuclease</keyword>
<keyword evidence="1" id="KW-0496">Mitochondrion</keyword>